<evidence type="ECO:0000313" key="3">
    <source>
        <dbReference type="EMBL" id="RKI90208.1"/>
    </source>
</evidence>
<organism evidence="3 4">
    <name type="scientific">Parablautia intestinalis</name>
    <dbReference type="NCBI Taxonomy" id="2320100"/>
    <lineage>
        <taxon>Bacteria</taxon>
        <taxon>Bacillati</taxon>
        <taxon>Bacillota</taxon>
        <taxon>Clostridia</taxon>
        <taxon>Lachnospirales</taxon>
        <taxon>Lachnospiraceae</taxon>
        <taxon>Parablautia</taxon>
    </lineage>
</organism>
<dbReference type="OrthoDB" id="2054601at2"/>
<name>A0A3A9AFZ5_9FIRM</name>
<dbReference type="Gene3D" id="2.60.40.1240">
    <property type="match status" value="1"/>
</dbReference>
<sequence length="242" mass="27106">MKKNKMKYGVIVLLVALLTTGCGNKIPELSEQEQELVVEYAREVVLKHDKNYQSRLVDLSLEQENVNEAEPETPSEEEDEASSDAKETDGQEVSVTDNTQTEVQNVTLEEFLKLDDVKFTYNGYELDNFYPQQGEELYFIMEATQGSKLLVLKFLAENTSGTEINLDIAKTETRFKIIADGVGKNALTTMLLNDLTYYQGTIAPGENVELVLVCEIPEEQTEISTLELTIKSVDDSATISLN</sequence>
<evidence type="ECO:0000256" key="2">
    <source>
        <dbReference type="SAM" id="MobiDB-lite"/>
    </source>
</evidence>
<feature type="compositionally biased region" description="Polar residues" evidence="2">
    <location>
        <begin position="91"/>
        <end position="100"/>
    </location>
</feature>
<evidence type="ECO:0008006" key="5">
    <source>
        <dbReference type="Google" id="ProtNLM"/>
    </source>
</evidence>
<dbReference type="RefSeq" id="WP_120471186.1">
    <property type="nucleotide sequence ID" value="NZ_RAYQ01000016.1"/>
</dbReference>
<keyword evidence="1" id="KW-0732">Signal</keyword>
<proteinExistence type="predicted"/>
<keyword evidence="4" id="KW-1185">Reference proteome</keyword>
<dbReference type="AlphaFoldDB" id="A0A3A9AFZ5"/>
<dbReference type="PROSITE" id="PS51257">
    <property type="entry name" value="PROKAR_LIPOPROTEIN"/>
    <property type="match status" value="1"/>
</dbReference>
<feature type="compositionally biased region" description="Acidic residues" evidence="2">
    <location>
        <begin position="65"/>
        <end position="82"/>
    </location>
</feature>
<accession>A0A3A9AFZ5</accession>
<feature type="region of interest" description="Disordered" evidence="2">
    <location>
        <begin position="59"/>
        <end position="100"/>
    </location>
</feature>
<dbReference type="Proteomes" id="UP000280696">
    <property type="component" value="Unassembled WGS sequence"/>
</dbReference>
<dbReference type="InterPro" id="IPR029050">
    <property type="entry name" value="Immunoprotect_excell_Ig-like"/>
</dbReference>
<gene>
    <name evidence="3" type="ORF">D7V94_15245</name>
</gene>
<protein>
    <recommendedName>
        <fullName evidence="5">DUF4352 domain-containing protein</fullName>
    </recommendedName>
</protein>
<reference evidence="3 4" key="1">
    <citation type="submission" date="2018-09" db="EMBL/GenBank/DDBJ databases">
        <title>Murine metabolic-syndrome-specific gut microbial biobank.</title>
        <authorList>
            <person name="Liu C."/>
        </authorList>
    </citation>
    <scope>NUCLEOTIDE SEQUENCE [LARGE SCALE GENOMIC DNA]</scope>
    <source>
        <strain evidence="3 4">0.1xD8-82</strain>
    </source>
</reference>
<evidence type="ECO:0000313" key="4">
    <source>
        <dbReference type="Proteomes" id="UP000280696"/>
    </source>
</evidence>
<dbReference type="EMBL" id="RAYQ01000016">
    <property type="protein sequence ID" value="RKI90208.1"/>
    <property type="molecule type" value="Genomic_DNA"/>
</dbReference>
<evidence type="ECO:0000256" key="1">
    <source>
        <dbReference type="ARBA" id="ARBA00022729"/>
    </source>
</evidence>
<comment type="caution">
    <text evidence="3">The sequence shown here is derived from an EMBL/GenBank/DDBJ whole genome shotgun (WGS) entry which is preliminary data.</text>
</comment>